<evidence type="ECO:0000313" key="4">
    <source>
        <dbReference type="EMBL" id="OGZ00634.1"/>
    </source>
</evidence>
<name>A0A1G2CGU9_9BACT</name>
<dbReference type="AlphaFoldDB" id="A0A1G2CGU9"/>
<dbReference type="InterPro" id="IPR051201">
    <property type="entry name" value="Chloro_Bact_Ser_Proteases"/>
</dbReference>
<dbReference type="SUPFAM" id="SSF50156">
    <property type="entry name" value="PDZ domain-like"/>
    <property type="match status" value="1"/>
</dbReference>
<evidence type="ECO:0000259" key="3">
    <source>
        <dbReference type="Pfam" id="PF13180"/>
    </source>
</evidence>
<dbReference type="InterPro" id="IPR009003">
    <property type="entry name" value="Peptidase_S1_PA"/>
</dbReference>
<dbReference type="Pfam" id="PF13180">
    <property type="entry name" value="PDZ_2"/>
    <property type="match status" value="1"/>
</dbReference>
<keyword evidence="1" id="KW-0645">Protease</keyword>
<dbReference type="EMBL" id="MHLC01000030">
    <property type="protein sequence ID" value="OGZ00634.1"/>
    <property type="molecule type" value="Genomic_DNA"/>
</dbReference>
<organism evidence="4 5">
    <name type="scientific">Candidatus Liptonbacteria bacterium RIFCSPLOWO2_01_FULL_56_20</name>
    <dbReference type="NCBI Taxonomy" id="1798652"/>
    <lineage>
        <taxon>Bacteria</taxon>
        <taxon>Candidatus Liptoniibacteriota</taxon>
    </lineage>
</organism>
<dbReference type="InterPro" id="IPR036034">
    <property type="entry name" value="PDZ_sf"/>
</dbReference>
<dbReference type="PANTHER" id="PTHR43343:SF3">
    <property type="entry name" value="PROTEASE DO-LIKE 8, CHLOROPLASTIC"/>
    <property type="match status" value="1"/>
</dbReference>
<evidence type="ECO:0000256" key="1">
    <source>
        <dbReference type="ARBA" id="ARBA00022670"/>
    </source>
</evidence>
<dbReference type="InterPro" id="IPR001940">
    <property type="entry name" value="Peptidase_S1C"/>
</dbReference>
<dbReference type="GO" id="GO:0004252">
    <property type="term" value="F:serine-type endopeptidase activity"/>
    <property type="evidence" value="ECO:0007669"/>
    <property type="project" value="InterPro"/>
</dbReference>
<proteinExistence type="predicted"/>
<dbReference type="Pfam" id="PF13365">
    <property type="entry name" value="Trypsin_2"/>
    <property type="match status" value="1"/>
</dbReference>
<dbReference type="SUPFAM" id="SSF50494">
    <property type="entry name" value="Trypsin-like serine proteases"/>
    <property type="match status" value="1"/>
</dbReference>
<dbReference type="InterPro" id="IPR001478">
    <property type="entry name" value="PDZ"/>
</dbReference>
<dbReference type="PANTHER" id="PTHR43343">
    <property type="entry name" value="PEPTIDASE S12"/>
    <property type="match status" value="1"/>
</dbReference>
<feature type="domain" description="PDZ" evidence="3">
    <location>
        <begin position="345"/>
        <end position="415"/>
    </location>
</feature>
<sequence>MKLQFNKKTFFAAAGGMFCLVFLGAWIAPTVARANPIGDFLKNFIAPFAPQAATSSLASPQAEVSLYQPALDYEKAVVAAVKKASPAVVSITISKNVPIIEQCPYNPFPDLSPEFRRFFGDSDFPQFYAPCERGSELREVGGGSGFIISSDGLILTNKHVVLDKQASYTVFTNDGKKYEAKVLARDPSQDLAVLKVDATGFPTVDLGDSDSLELGQTAIAIGNALGEFRNTVSVGVISGLSRTVTAAGGGLSETIEGVVQTDAAINPGNSGGPLLNLRGEVVGINTAIASDAQNIGFAIPINRAKRAIQSVKATGEIQAPFLGVRYILITPDVAKKQKLPVEYGALVRGSSDGPAVMPNSPAEKSGVRAEDIILKMSGTRIDGDHTLAGLIAQYNVGDTVTLTVRRNGTELTLEVVLAKRPE</sequence>
<dbReference type="Gene3D" id="2.40.10.120">
    <property type="match status" value="1"/>
</dbReference>
<reference evidence="4 5" key="1">
    <citation type="journal article" date="2016" name="Nat. Commun.">
        <title>Thousands of microbial genomes shed light on interconnected biogeochemical processes in an aquifer system.</title>
        <authorList>
            <person name="Anantharaman K."/>
            <person name="Brown C.T."/>
            <person name="Hug L.A."/>
            <person name="Sharon I."/>
            <person name="Castelle C.J."/>
            <person name="Probst A.J."/>
            <person name="Thomas B.C."/>
            <person name="Singh A."/>
            <person name="Wilkins M.J."/>
            <person name="Karaoz U."/>
            <person name="Brodie E.L."/>
            <person name="Williams K.H."/>
            <person name="Hubbard S.S."/>
            <person name="Banfield J.F."/>
        </authorList>
    </citation>
    <scope>NUCLEOTIDE SEQUENCE [LARGE SCALE GENOMIC DNA]</scope>
</reference>
<protein>
    <recommendedName>
        <fullName evidence="3">PDZ domain-containing protein</fullName>
    </recommendedName>
</protein>
<accession>A0A1G2CGU9</accession>
<dbReference type="Gene3D" id="2.30.42.10">
    <property type="match status" value="1"/>
</dbReference>
<dbReference type="GO" id="GO:0006508">
    <property type="term" value="P:proteolysis"/>
    <property type="evidence" value="ECO:0007669"/>
    <property type="project" value="UniProtKB-KW"/>
</dbReference>
<dbReference type="STRING" id="1798652.A3A43_03190"/>
<comment type="caution">
    <text evidence="4">The sequence shown here is derived from an EMBL/GenBank/DDBJ whole genome shotgun (WGS) entry which is preliminary data.</text>
</comment>
<keyword evidence="2" id="KW-0378">Hydrolase</keyword>
<evidence type="ECO:0000313" key="5">
    <source>
        <dbReference type="Proteomes" id="UP000178495"/>
    </source>
</evidence>
<dbReference type="Proteomes" id="UP000178495">
    <property type="component" value="Unassembled WGS sequence"/>
</dbReference>
<gene>
    <name evidence="4" type="ORF">A3A43_03190</name>
</gene>
<dbReference type="PRINTS" id="PR00834">
    <property type="entry name" value="PROTEASES2C"/>
</dbReference>
<evidence type="ECO:0000256" key="2">
    <source>
        <dbReference type="ARBA" id="ARBA00022801"/>
    </source>
</evidence>